<evidence type="ECO:0000313" key="1">
    <source>
        <dbReference type="EMBL" id="KAI6653448.1"/>
    </source>
</evidence>
<keyword evidence="2" id="KW-1185">Reference proteome</keyword>
<name>A0AAV7JWR7_9METZ</name>
<gene>
    <name evidence="1" type="ORF">LOD99_3667</name>
</gene>
<protein>
    <submittedName>
        <fullName evidence="1">Transposable element P transposase</fullName>
    </submittedName>
</protein>
<sequence>MSGAQYNISILQILESERKLKLSSILKLFQKETDREMSLKDFIKTFSSEEVPVEIHPIEDFLSLLDNCNLLPEVYETTLLALAFVAGYAIRSTYSKYKDRCGECFASLTKQRDIHLEEQFIQITDRGGLKYPALEVLESCILLWKIFTAIEVQPILFNKFVHQPLKN</sequence>
<proteinExistence type="predicted"/>
<dbReference type="AlphaFoldDB" id="A0AAV7JWR7"/>
<dbReference type="Proteomes" id="UP001165289">
    <property type="component" value="Unassembled WGS sequence"/>
</dbReference>
<evidence type="ECO:0000313" key="2">
    <source>
        <dbReference type="Proteomes" id="UP001165289"/>
    </source>
</evidence>
<comment type="caution">
    <text evidence="1">The sequence shown here is derived from an EMBL/GenBank/DDBJ whole genome shotgun (WGS) entry which is preliminary data.</text>
</comment>
<organism evidence="1 2">
    <name type="scientific">Oopsacas minuta</name>
    <dbReference type="NCBI Taxonomy" id="111878"/>
    <lineage>
        <taxon>Eukaryota</taxon>
        <taxon>Metazoa</taxon>
        <taxon>Porifera</taxon>
        <taxon>Hexactinellida</taxon>
        <taxon>Hexasterophora</taxon>
        <taxon>Lyssacinosida</taxon>
        <taxon>Leucopsacidae</taxon>
        <taxon>Oopsacas</taxon>
    </lineage>
</organism>
<dbReference type="EMBL" id="JAKMXF010000277">
    <property type="protein sequence ID" value="KAI6653448.1"/>
    <property type="molecule type" value="Genomic_DNA"/>
</dbReference>
<reference evidence="1 2" key="1">
    <citation type="journal article" date="2023" name="BMC Biol.">
        <title>The compact genome of the sponge Oopsacas minuta (Hexactinellida) is lacking key metazoan core genes.</title>
        <authorList>
            <person name="Santini S."/>
            <person name="Schenkelaars Q."/>
            <person name="Jourda C."/>
            <person name="Duchesne M."/>
            <person name="Belahbib H."/>
            <person name="Rocher C."/>
            <person name="Selva M."/>
            <person name="Riesgo A."/>
            <person name="Vervoort M."/>
            <person name="Leys S.P."/>
            <person name="Kodjabachian L."/>
            <person name="Le Bivic A."/>
            <person name="Borchiellini C."/>
            <person name="Claverie J.M."/>
            <person name="Renard E."/>
        </authorList>
    </citation>
    <scope>NUCLEOTIDE SEQUENCE [LARGE SCALE GENOMIC DNA]</scope>
    <source>
        <strain evidence="1">SPO-2</strain>
    </source>
</reference>
<accession>A0AAV7JWR7</accession>